<keyword evidence="9" id="KW-0051">Antiviral defense</keyword>
<dbReference type="InterPro" id="IPR011545">
    <property type="entry name" value="DEAD/DEAH_box_helicase_dom"/>
</dbReference>
<dbReference type="SUPFAM" id="SSF52540">
    <property type="entry name" value="P-loop containing nucleoside triphosphate hydrolases"/>
    <property type="match status" value="1"/>
</dbReference>
<evidence type="ECO:0000256" key="9">
    <source>
        <dbReference type="ARBA" id="ARBA00023118"/>
    </source>
</evidence>
<evidence type="ECO:0000313" key="13">
    <source>
        <dbReference type="Proteomes" id="UP001165422"/>
    </source>
</evidence>
<dbReference type="InterPro" id="IPR006474">
    <property type="entry name" value="Helicase_Cas3_CRISPR-ass_core"/>
</dbReference>
<dbReference type="PROSITE" id="PS51643">
    <property type="entry name" value="HD_CAS3"/>
    <property type="match status" value="1"/>
</dbReference>
<evidence type="ECO:0000256" key="2">
    <source>
        <dbReference type="ARBA" id="ARBA00009046"/>
    </source>
</evidence>
<dbReference type="NCBIfam" id="TIGR01587">
    <property type="entry name" value="cas3_core"/>
    <property type="match status" value="1"/>
</dbReference>
<evidence type="ECO:0000256" key="6">
    <source>
        <dbReference type="ARBA" id="ARBA00022801"/>
    </source>
</evidence>
<dbReference type="Pfam" id="PF18019">
    <property type="entry name" value="Cas3_HD"/>
    <property type="match status" value="1"/>
</dbReference>
<dbReference type="Pfam" id="PF22590">
    <property type="entry name" value="Cas3-like_C_2"/>
    <property type="match status" value="1"/>
</dbReference>
<dbReference type="Pfam" id="PF00270">
    <property type="entry name" value="DEAD"/>
    <property type="match status" value="1"/>
</dbReference>
<gene>
    <name evidence="12" type="primary">cas3</name>
    <name evidence="12" type="ORF">LN736_08810</name>
</gene>
<keyword evidence="4" id="KW-0479">Metal-binding</keyword>
<dbReference type="InterPro" id="IPR054712">
    <property type="entry name" value="Cas3-like_dom"/>
</dbReference>
<dbReference type="PROSITE" id="PS51192">
    <property type="entry name" value="HELICASE_ATP_BIND_1"/>
    <property type="match status" value="1"/>
</dbReference>
<dbReference type="SMART" id="SM00487">
    <property type="entry name" value="DEXDc"/>
    <property type="match status" value="1"/>
</dbReference>
<reference evidence="12" key="1">
    <citation type="submission" date="2021-11" db="EMBL/GenBank/DDBJ databases">
        <authorList>
            <person name="Qingchun L."/>
            <person name="Dong Z."/>
            <person name="Zongwei Q."/>
            <person name="Jia Z."/>
            <person name="Duotao L."/>
        </authorList>
    </citation>
    <scope>NUCLEOTIDE SEQUENCE</scope>
    <source>
        <strain evidence="12">WLY-B-L2</strain>
    </source>
</reference>
<keyword evidence="6" id="KW-0378">Hydrolase</keyword>
<dbReference type="Proteomes" id="UP001165422">
    <property type="component" value="Unassembled WGS sequence"/>
</dbReference>
<dbReference type="EMBL" id="JAJJPB010000009">
    <property type="protein sequence ID" value="MCC9294954.1"/>
    <property type="molecule type" value="Genomic_DNA"/>
</dbReference>
<feature type="domain" description="HD Cas3-type" evidence="11">
    <location>
        <begin position="22"/>
        <end position="242"/>
    </location>
</feature>
<dbReference type="Gene3D" id="1.10.3210.30">
    <property type="match status" value="1"/>
</dbReference>
<keyword evidence="8" id="KW-0067">ATP-binding</keyword>
<accession>A0ABS8N581</accession>
<sequence length="868" mass="102563">MINASDVIENLEKLYAHRDEDNVKIPELLVQHLDRTLYFFNKLCDEKNVDNVIYNILVNVEFDGQKLNEKCCDFIKELFVDALYFHDIGKINPAFQYVKMNNKLEFDDKEDGLDTKHSQLGALLFVHMYINKINEIDEDGIDGVQGFLRHILFSFAYVISRHHTYLDDLEKVDFYDTLENVYNRVKDKVSYIRYYKNSKDLIENFNMKLLNNSNRYGDGHSPYEIYILVKLLYSAIVTCDFYATSYYETSKEPNFNYINNVEEIFEIYKNTNIYKGIEKYKKDKNYFNDIPINALRTDMFLEAEKSLLKEQVVNNNNIFYLEAPTGSGKTNTSINLALNIIKSEPNINKIFYIFPFNTLVEQTKITLYNIFSEKFKIAVINSITPIITTQNDEDGMKDYKEDLLNRQMLQYPVILTTHVNFFNYLFGLGRESNLPLVHLCNSVIILDEIQSYRNSIWPEIIKLMDTYGKYLNMKIIIMSATLPKLDNLIKDVKSNFYELITCKDKYYNNKLFKNRVLLNFELLDCGLKDRNEIKENILNKINEVVTERKQSRILIEFIKKTTARDFYNTLREAYIEKRIVEITGDDSNYYRKKILAEINAKYSDDCKLGKKGELVLKDVIVVATQVIEAGVDIDMDVGFKDISLLDGEEQFLGRINRSCQRKNCIAYFFNYDKSETIYREDYRLEKDLMNIEYREFLINKDFQAFYNLCFQRLNEKKNKNNEESMKSLDKEVQSLNFKTVNERLKLITESNYQLFLAYTLEIEEDGESITIDGKELWQEYKKLYKNDEIGYAERTIKLSEFAQKISYFTYSYVDYSNKYDNKPKKYEDRMGNLFYVENGEDYMIEDEATGCKKFDIGKYQQDTGGPFL</sequence>
<keyword evidence="7" id="KW-0347">Helicase</keyword>
<dbReference type="InterPro" id="IPR027417">
    <property type="entry name" value="P-loop_NTPase"/>
</dbReference>
<organism evidence="12 13">
    <name type="scientific">Clostridium aromativorans</name>
    <dbReference type="NCBI Taxonomy" id="2836848"/>
    <lineage>
        <taxon>Bacteria</taxon>
        <taxon>Bacillati</taxon>
        <taxon>Bacillota</taxon>
        <taxon>Clostridia</taxon>
        <taxon>Eubacteriales</taxon>
        <taxon>Clostridiaceae</taxon>
        <taxon>Clostridium</taxon>
    </lineage>
</organism>
<dbReference type="RefSeq" id="WP_229981382.1">
    <property type="nucleotide sequence ID" value="NZ_JAJJPB010000009.1"/>
</dbReference>
<protein>
    <submittedName>
        <fullName evidence="12">CRISPR-associated helicase Cas3</fullName>
    </submittedName>
</protein>
<keyword evidence="13" id="KW-1185">Reference proteome</keyword>
<keyword evidence="5" id="KW-0547">Nucleotide-binding</keyword>
<proteinExistence type="inferred from homology"/>
<dbReference type="CDD" id="cd09641">
    <property type="entry name" value="Cas3''_I"/>
    <property type="match status" value="1"/>
</dbReference>
<comment type="similarity">
    <text evidence="2">In the central section; belongs to the CRISPR-associated helicase Cas3 family.</text>
</comment>
<evidence type="ECO:0000256" key="4">
    <source>
        <dbReference type="ARBA" id="ARBA00022723"/>
    </source>
</evidence>
<evidence type="ECO:0000256" key="3">
    <source>
        <dbReference type="ARBA" id="ARBA00022722"/>
    </source>
</evidence>
<comment type="similarity">
    <text evidence="1">In the N-terminal section; belongs to the CRISPR-associated nuclease Cas3-HD family.</text>
</comment>
<dbReference type="InterPro" id="IPR006483">
    <property type="entry name" value="CRISPR-assoc_Cas3_HD"/>
</dbReference>
<evidence type="ECO:0000259" key="10">
    <source>
        <dbReference type="PROSITE" id="PS51192"/>
    </source>
</evidence>
<dbReference type="InterPro" id="IPR014001">
    <property type="entry name" value="Helicase_ATP-bd"/>
</dbReference>
<evidence type="ECO:0000256" key="5">
    <source>
        <dbReference type="ARBA" id="ARBA00022741"/>
    </source>
</evidence>
<dbReference type="InterPro" id="IPR038257">
    <property type="entry name" value="CRISPR-assoc_Cas3_HD_sf"/>
</dbReference>
<evidence type="ECO:0000256" key="8">
    <source>
        <dbReference type="ARBA" id="ARBA00022840"/>
    </source>
</evidence>
<keyword evidence="3" id="KW-0540">Nuclease</keyword>
<evidence type="ECO:0000259" key="11">
    <source>
        <dbReference type="PROSITE" id="PS51643"/>
    </source>
</evidence>
<evidence type="ECO:0000256" key="1">
    <source>
        <dbReference type="ARBA" id="ARBA00006847"/>
    </source>
</evidence>
<dbReference type="NCBIfam" id="TIGR01596">
    <property type="entry name" value="cas3_HD"/>
    <property type="match status" value="1"/>
</dbReference>
<comment type="caution">
    <text evidence="12">The sequence shown here is derived from an EMBL/GenBank/DDBJ whole genome shotgun (WGS) entry which is preliminary data.</text>
</comment>
<feature type="domain" description="Helicase ATP-binding" evidence="10">
    <location>
        <begin position="310"/>
        <end position="500"/>
    </location>
</feature>
<dbReference type="Gene3D" id="3.40.50.300">
    <property type="entry name" value="P-loop containing nucleotide triphosphate hydrolases"/>
    <property type="match status" value="2"/>
</dbReference>
<evidence type="ECO:0000313" key="12">
    <source>
        <dbReference type="EMBL" id="MCC9294954.1"/>
    </source>
</evidence>
<evidence type="ECO:0000256" key="7">
    <source>
        <dbReference type="ARBA" id="ARBA00022806"/>
    </source>
</evidence>
<name>A0ABS8N581_9CLOT</name>